<gene>
    <name evidence="1" type="ORF">SAMN04488137_3950</name>
</gene>
<evidence type="ECO:0000313" key="1">
    <source>
        <dbReference type="EMBL" id="SDN29129.1"/>
    </source>
</evidence>
<dbReference type="STRING" id="459525.SAMN04488137_3950"/>
<sequence length="49" mass="5868">MDEWLLDYLECMLSFSLFRRFFKVEKKAMEYFRCASKVLAKAGRSMSGF</sequence>
<protein>
    <submittedName>
        <fullName evidence="1">Uncharacterized protein</fullName>
    </submittedName>
</protein>
<reference evidence="2" key="1">
    <citation type="submission" date="2016-10" db="EMBL/GenBank/DDBJ databases">
        <authorList>
            <person name="Varghese N."/>
            <person name="Submissions S."/>
        </authorList>
    </citation>
    <scope>NUCLEOTIDE SEQUENCE [LARGE SCALE GENOMIC DNA]</scope>
    <source>
        <strain evidence="2">CGMCC 1.6854</strain>
    </source>
</reference>
<evidence type="ECO:0000313" key="2">
    <source>
        <dbReference type="Proteomes" id="UP000199544"/>
    </source>
</evidence>
<keyword evidence="2" id="KW-1185">Reference proteome</keyword>
<dbReference type="EMBL" id="FNHW01000002">
    <property type="protein sequence ID" value="SDN29129.1"/>
    <property type="molecule type" value="Genomic_DNA"/>
</dbReference>
<proteinExistence type="predicted"/>
<name>A0A1H0A676_9BACL</name>
<dbReference type="Proteomes" id="UP000199544">
    <property type="component" value="Unassembled WGS sequence"/>
</dbReference>
<organism evidence="1 2">
    <name type="scientific">Fictibacillus solisalsi</name>
    <dbReference type="NCBI Taxonomy" id="459525"/>
    <lineage>
        <taxon>Bacteria</taxon>
        <taxon>Bacillati</taxon>
        <taxon>Bacillota</taxon>
        <taxon>Bacilli</taxon>
        <taxon>Bacillales</taxon>
        <taxon>Fictibacillaceae</taxon>
        <taxon>Fictibacillus</taxon>
    </lineage>
</organism>
<dbReference type="RefSeq" id="WP_170834426.1">
    <property type="nucleotide sequence ID" value="NZ_FNHW01000002.1"/>
</dbReference>
<dbReference type="AlphaFoldDB" id="A0A1H0A676"/>
<accession>A0A1H0A676</accession>